<accession>A0A1C4UZT0</accession>
<keyword evidence="1" id="KW-1133">Transmembrane helix</keyword>
<evidence type="ECO:0000256" key="1">
    <source>
        <dbReference type="SAM" id="Phobius"/>
    </source>
</evidence>
<dbReference type="AlphaFoldDB" id="A0A1C4UZT0"/>
<feature type="transmembrane region" description="Helical" evidence="1">
    <location>
        <begin position="110"/>
        <end position="129"/>
    </location>
</feature>
<proteinExistence type="predicted"/>
<keyword evidence="1" id="KW-0812">Transmembrane</keyword>
<keyword evidence="1" id="KW-0472">Membrane</keyword>
<feature type="transmembrane region" description="Helical" evidence="1">
    <location>
        <begin position="40"/>
        <end position="59"/>
    </location>
</feature>
<evidence type="ECO:0000259" key="2">
    <source>
        <dbReference type="Pfam" id="PF14342"/>
    </source>
</evidence>
<reference evidence="4" key="1">
    <citation type="submission" date="2016-06" db="EMBL/GenBank/DDBJ databases">
        <authorList>
            <person name="Varghese N."/>
            <person name="Submissions Spin"/>
        </authorList>
    </citation>
    <scope>NUCLEOTIDE SEQUENCE [LARGE SCALE GENOMIC DNA]</scope>
    <source>
        <strain evidence="4">DSM 44875</strain>
    </source>
</reference>
<dbReference type="Pfam" id="PF14342">
    <property type="entry name" value="DUF4396"/>
    <property type="match status" value="1"/>
</dbReference>
<dbReference type="Proteomes" id="UP000198243">
    <property type="component" value="Chromosome I"/>
</dbReference>
<dbReference type="OrthoDB" id="9784773at2"/>
<dbReference type="InterPro" id="IPR025509">
    <property type="entry name" value="DUF4396"/>
</dbReference>
<gene>
    <name evidence="3" type="ORF">GA0070607_1361</name>
</gene>
<sequence>MENTNPTRLAIAATLHCLTGCAIGEVLGMVIGTALGWSDLATIALAVALAFVFGYALTVRPVLRSGLPLARAIRVALVADTVSIAVMELVDNGVMLAVPGAMRAGLTDPLFWGSLAGALAVAFVVTVPVNRALIVRGRGHAAVHQHHHGGHHPNAPAAS</sequence>
<organism evidence="3 4">
    <name type="scientific">Micromonospora coriariae</name>
    <dbReference type="NCBI Taxonomy" id="285665"/>
    <lineage>
        <taxon>Bacteria</taxon>
        <taxon>Bacillati</taxon>
        <taxon>Actinomycetota</taxon>
        <taxon>Actinomycetes</taxon>
        <taxon>Micromonosporales</taxon>
        <taxon>Micromonosporaceae</taxon>
        <taxon>Micromonospora</taxon>
    </lineage>
</organism>
<evidence type="ECO:0000313" key="4">
    <source>
        <dbReference type="Proteomes" id="UP000198243"/>
    </source>
</evidence>
<dbReference type="RefSeq" id="WP_089017398.1">
    <property type="nucleotide sequence ID" value="NZ_LT607412.1"/>
</dbReference>
<dbReference type="EMBL" id="LT607412">
    <property type="protein sequence ID" value="SCE77137.1"/>
    <property type="molecule type" value="Genomic_DNA"/>
</dbReference>
<name>A0A1C4UZT0_9ACTN</name>
<protein>
    <recommendedName>
        <fullName evidence="2">DUF4396 domain-containing protein</fullName>
    </recommendedName>
</protein>
<feature type="transmembrane region" description="Helical" evidence="1">
    <location>
        <begin position="71"/>
        <end position="90"/>
    </location>
</feature>
<evidence type="ECO:0000313" key="3">
    <source>
        <dbReference type="EMBL" id="SCE77137.1"/>
    </source>
</evidence>
<feature type="domain" description="DUF4396" evidence="2">
    <location>
        <begin position="10"/>
        <end position="138"/>
    </location>
</feature>
<keyword evidence="4" id="KW-1185">Reference proteome</keyword>